<dbReference type="STRING" id="1293598.IV56_GL001920"/>
<dbReference type="InterPro" id="IPR027417">
    <property type="entry name" value="P-loop_NTPase"/>
</dbReference>
<dbReference type="OrthoDB" id="5413799at2"/>
<accession>A0A0R2MRB6</accession>
<dbReference type="AlphaFoldDB" id="A0A0R2MRB6"/>
<reference evidence="2 3" key="1">
    <citation type="journal article" date="2015" name="Genome Announc.">
        <title>Expanding the biotechnology potential of lactobacilli through comparative genomics of 213 strains and associated genera.</title>
        <authorList>
            <person name="Sun Z."/>
            <person name="Harris H.M."/>
            <person name="McCann A."/>
            <person name="Guo C."/>
            <person name="Argimon S."/>
            <person name="Zhang W."/>
            <person name="Yang X."/>
            <person name="Jeffery I.B."/>
            <person name="Cooney J.C."/>
            <person name="Kagawa T.F."/>
            <person name="Liu W."/>
            <person name="Song Y."/>
            <person name="Salvetti E."/>
            <person name="Wrobel A."/>
            <person name="Rasinkangas P."/>
            <person name="Parkhill J."/>
            <person name="Rea M.C."/>
            <person name="O'Sullivan O."/>
            <person name="Ritari J."/>
            <person name="Douillard F.P."/>
            <person name="Paul Ross R."/>
            <person name="Yang R."/>
            <person name="Briner A.E."/>
            <person name="Felis G.E."/>
            <person name="de Vos W.M."/>
            <person name="Barrangou R."/>
            <person name="Klaenhammer T.R."/>
            <person name="Caufield P.W."/>
            <person name="Cui Y."/>
            <person name="Zhang H."/>
            <person name="O'Toole P.W."/>
        </authorList>
    </citation>
    <scope>NUCLEOTIDE SEQUENCE [LARGE SCALE GENOMIC DNA]</scope>
    <source>
        <strain evidence="2 3">DSM 24301</strain>
    </source>
</reference>
<proteinExistence type="predicted"/>
<keyword evidence="3" id="KW-1185">Reference proteome</keyword>
<dbReference type="EMBL" id="JQCE01000050">
    <property type="protein sequence ID" value="KRO16164.1"/>
    <property type="molecule type" value="Genomic_DNA"/>
</dbReference>
<dbReference type="PATRIC" id="fig|1293598.4.peg.2002"/>
<dbReference type="InterPro" id="IPR006505">
    <property type="entry name" value="Phage_nucleotide-bp"/>
</dbReference>
<dbReference type="SUPFAM" id="SSF52540">
    <property type="entry name" value="P-loop containing nucleoside triphosphate hydrolases"/>
    <property type="match status" value="1"/>
</dbReference>
<name>A0A0R2MRB6_9LACO</name>
<sequence length="252" mass="27688">MQPIKSASKIDRTKNWRVLIYGKPGVGKTSAIKNLKGKTLVLDLDDSSKVLAGVPNVDIQPFDRTKPSDELVDFMTHIKQLIASYDNLVIDNVSALEKDWFVEQGRNSKSGIRNELQDYSGWTNYFARVITTIFMDAPVNVLVTAWENTREITAETGQNFTQFAPAIRDSVRDGLLGLTDVVGRVVINPATGGRGVVLEGTDSVFAKNRLDARKVVPIEELFEFGGASDEQSSGQPALRSVGDDETTLPKSK</sequence>
<gene>
    <name evidence="2" type="ORF">IV56_GL001920</name>
</gene>
<evidence type="ECO:0000313" key="2">
    <source>
        <dbReference type="EMBL" id="KRO16164.1"/>
    </source>
</evidence>
<dbReference type="Proteomes" id="UP000050969">
    <property type="component" value="Unassembled WGS sequence"/>
</dbReference>
<dbReference type="RefSeq" id="WP_054778143.1">
    <property type="nucleotide sequence ID" value="NZ_BBBX01000039.1"/>
</dbReference>
<protein>
    <submittedName>
        <fullName evidence="2">Phage nucleotide-binding protein</fullName>
    </submittedName>
</protein>
<evidence type="ECO:0000256" key="1">
    <source>
        <dbReference type="SAM" id="MobiDB-lite"/>
    </source>
</evidence>
<dbReference type="Pfam" id="PF13479">
    <property type="entry name" value="AAA_24"/>
    <property type="match status" value="1"/>
</dbReference>
<organism evidence="2 3">
    <name type="scientific">Lacticaseibacillus saniviri JCM 17471 = DSM 24301</name>
    <dbReference type="NCBI Taxonomy" id="1293598"/>
    <lineage>
        <taxon>Bacteria</taxon>
        <taxon>Bacillati</taxon>
        <taxon>Bacillota</taxon>
        <taxon>Bacilli</taxon>
        <taxon>Lactobacillales</taxon>
        <taxon>Lactobacillaceae</taxon>
        <taxon>Lacticaseibacillus</taxon>
    </lineage>
</organism>
<comment type="caution">
    <text evidence="2">The sequence shown here is derived from an EMBL/GenBank/DDBJ whole genome shotgun (WGS) entry which is preliminary data.</text>
</comment>
<evidence type="ECO:0000313" key="3">
    <source>
        <dbReference type="Proteomes" id="UP000050969"/>
    </source>
</evidence>
<dbReference type="NCBIfam" id="TIGR01618">
    <property type="entry name" value="phage_P_loop"/>
    <property type="match status" value="1"/>
</dbReference>
<feature type="region of interest" description="Disordered" evidence="1">
    <location>
        <begin position="226"/>
        <end position="252"/>
    </location>
</feature>